<dbReference type="FunFam" id="3.90.1150.10:FF:000006">
    <property type="entry name" value="Phosphoserine aminotransferase"/>
    <property type="match status" value="1"/>
</dbReference>
<feature type="non-terminal residue" evidence="13">
    <location>
        <position position="1"/>
    </location>
</feature>
<dbReference type="InterPro" id="IPR022278">
    <property type="entry name" value="Pser_aminoTfrase"/>
</dbReference>
<gene>
    <name evidence="13" type="ORF">H1R20_g10748</name>
</gene>
<dbReference type="PIRSF" id="PIRSF000525">
    <property type="entry name" value="SerC"/>
    <property type="match status" value="1"/>
</dbReference>
<dbReference type="AlphaFoldDB" id="A0A9W8J0Z9"/>
<dbReference type="PANTHER" id="PTHR43247:SF1">
    <property type="entry name" value="PHOSPHOSERINE AMINOTRANSFERASE"/>
    <property type="match status" value="1"/>
</dbReference>
<comment type="catalytic activity">
    <reaction evidence="11">
        <text>O-phospho-L-serine + 2-oxoglutarate = 3-phosphooxypyruvate + L-glutamate</text>
        <dbReference type="Rhea" id="RHEA:14329"/>
        <dbReference type="ChEBI" id="CHEBI:16810"/>
        <dbReference type="ChEBI" id="CHEBI:18110"/>
        <dbReference type="ChEBI" id="CHEBI:29985"/>
        <dbReference type="ChEBI" id="CHEBI:57524"/>
        <dbReference type="EC" id="2.6.1.52"/>
    </reaction>
</comment>
<evidence type="ECO:0000256" key="3">
    <source>
        <dbReference type="ARBA" id="ARBA00006904"/>
    </source>
</evidence>
<dbReference type="GO" id="GO:0006564">
    <property type="term" value="P:L-serine biosynthetic process"/>
    <property type="evidence" value="ECO:0007669"/>
    <property type="project" value="UniProtKB-KW"/>
</dbReference>
<dbReference type="InterPro" id="IPR000192">
    <property type="entry name" value="Aminotrans_V_dom"/>
</dbReference>
<evidence type="ECO:0000256" key="11">
    <source>
        <dbReference type="ARBA" id="ARBA00049007"/>
    </source>
</evidence>
<keyword evidence="14" id="KW-1185">Reference proteome</keyword>
<dbReference type="InterPro" id="IPR015424">
    <property type="entry name" value="PyrdxlP-dep_Trfase"/>
</dbReference>
<dbReference type="HAMAP" id="MF_00160">
    <property type="entry name" value="SerC_aminotrans_5"/>
    <property type="match status" value="1"/>
</dbReference>
<keyword evidence="8" id="KW-0663">Pyridoxal phosphate</keyword>
<keyword evidence="5" id="KW-0032">Aminotransferase</keyword>
<dbReference type="Gene3D" id="3.90.1150.10">
    <property type="entry name" value="Aspartate Aminotransferase, domain 1"/>
    <property type="match status" value="1"/>
</dbReference>
<comment type="similarity">
    <text evidence="3">Belongs to the class-V pyridoxal-phosphate-dependent aminotransferase family. SerC subfamily.</text>
</comment>
<dbReference type="EC" id="2.6.1.52" evidence="4"/>
<dbReference type="InterPro" id="IPR015421">
    <property type="entry name" value="PyrdxlP-dep_Trfase_major"/>
</dbReference>
<evidence type="ECO:0000256" key="5">
    <source>
        <dbReference type="ARBA" id="ARBA00022576"/>
    </source>
</evidence>
<proteinExistence type="inferred from homology"/>
<dbReference type="OrthoDB" id="1703350at2759"/>
<evidence type="ECO:0000256" key="4">
    <source>
        <dbReference type="ARBA" id="ARBA00013030"/>
    </source>
</evidence>
<sequence>MASDRILNFSAGPSVLPDSVLEQATQGLLNFANTGIGIAEISHRSKEFLAFLDELESLIREQLEVPQTHRILFAQGGGTGQFAAVVMNILARDVLLRPNLAEGEERVLDYVVTGSWSSTAAKEAKKLTETVPNVRVNIAVDAKNNSADGASYDSLPPHSAYQFSENPALIYYCENETVNGIQFSKAPSDDASGEELNKKDETTFPFHLLPKNTLLPLVADYSSSFMSRPIPRLADHAIIYAGAQKNIGPAGLTILIVRQDCIVDVDAAVKLSRSAIPVPSILSYKYLADGKSVPNTPPVFSVYVSGLVLKRMKELGGPKYYEEFNRKKKEKVYETVREGEKRGVFRSKVPEDKGGSWMNVVFEVVGDGAEGRFLKGAESKGMKGLKGHRSVGGIRATLYNAVTEEATDALVAYMKEFIETETQA</sequence>
<comment type="cofactor">
    <cofactor evidence="1">
        <name>pyridoxal 5'-phosphate</name>
        <dbReference type="ChEBI" id="CHEBI:597326"/>
    </cofactor>
</comment>
<dbReference type="Gene3D" id="3.40.640.10">
    <property type="entry name" value="Type I PLP-dependent aspartate aminotransferase-like (Major domain)"/>
    <property type="match status" value="1"/>
</dbReference>
<evidence type="ECO:0000256" key="10">
    <source>
        <dbReference type="ARBA" id="ARBA00047630"/>
    </source>
</evidence>
<evidence type="ECO:0000256" key="7">
    <source>
        <dbReference type="ARBA" id="ARBA00022679"/>
    </source>
</evidence>
<comment type="pathway">
    <text evidence="2">Amino-acid biosynthesis; L-serine biosynthesis; L-serine from 3-phospho-D-glycerate: step 2/3.</text>
</comment>
<dbReference type="GO" id="GO:0005737">
    <property type="term" value="C:cytoplasm"/>
    <property type="evidence" value="ECO:0007669"/>
    <property type="project" value="TreeGrafter"/>
</dbReference>
<dbReference type="InterPro" id="IPR015422">
    <property type="entry name" value="PyrdxlP-dep_Trfase_small"/>
</dbReference>
<evidence type="ECO:0000256" key="1">
    <source>
        <dbReference type="ARBA" id="ARBA00001933"/>
    </source>
</evidence>
<keyword evidence="7" id="KW-0808">Transferase</keyword>
<evidence type="ECO:0000256" key="6">
    <source>
        <dbReference type="ARBA" id="ARBA00022605"/>
    </source>
</evidence>
<dbReference type="SUPFAM" id="SSF53383">
    <property type="entry name" value="PLP-dependent transferases"/>
    <property type="match status" value="1"/>
</dbReference>
<dbReference type="PANTHER" id="PTHR43247">
    <property type="entry name" value="PHOSPHOSERINE AMINOTRANSFERASE"/>
    <property type="match status" value="1"/>
</dbReference>
<dbReference type="EMBL" id="JANBPK010001065">
    <property type="protein sequence ID" value="KAJ2926337.1"/>
    <property type="molecule type" value="Genomic_DNA"/>
</dbReference>
<name>A0A9W8J0Z9_9AGAR</name>
<evidence type="ECO:0000259" key="12">
    <source>
        <dbReference type="Pfam" id="PF00266"/>
    </source>
</evidence>
<dbReference type="FunFam" id="3.40.640.10:FF:000010">
    <property type="entry name" value="Phosphoserine aminotransferase"/>
    <property type="match status" value="1"/>
</dbReference>
<feature type="domain" description="Aminotransferase class V" evidence="12">
    <location>
        <begin position="6"/>
        <end position="181"/>
    </location>
</feature>
<protein>
    <recommendedName>
        <fullName evidence="4">phosphoserine transaminase</fullName>
        <ecNumber evidence="4">2.6.1.52</ecNumber>
    </recommendedName>
</protein>
<dbReference type="GO" id="GO:0004648">
    <property type="term" value="F:O-phospho-L-serine:2-oxoglutarate aminotransferase activity"/>
    <property type="evidence" value="ECO:0007669"/>
    <property type="project" value="UniProtKB-EC"/>
</dbReference>
<evidence type="ECO:0000313" key="13">
    <source>
        <dbReference type="EMBL" id="KAJ2926337.1"/>
    </source>
</evidence>
<feature type="domain" description="Aminotransferase class V" evidence="12">
    <location>
        <begin position="217"/>
        <end position="410"/>
    </location>
</feature>
<comment type="catalytic activity">
    <reaction evidence="10">
        <text>4-(phosphooxy)-L-threonine + 2-oxoglutarate = (R)-3-hydroxy-2-oxo-4-phosphooxybutanoate + L-glutamate</text>
        <dbReference type="Rhea" id="RHEA:16573"/>
        <dbReference type="ChEBI" id="CHEBI:16810"/>
        <dbReference type="ChEBI" id="CHEBI:29985"/>
        <dbReference type="ChEBI" id="CHEBI:58452"/>
        <dbReference type="ChEBI" id="CHEBI:58538"/>
        <dbReference type="EC" id="2.6.1.52"/>
    </reaction>
</comment>
<evidence type="ECO:0000256" key="9">
    <source>
        <dbReference type="ARBA" id="ARBA00023299"/>
    </source>
</evidence>
<evidence type="ECO:0000313" key="14">
    <source>
        <dbReference type="Proteomes" id="UP001140091"/>
    </source>
</evidence>
<keyword evidence="9" id="KW-0718">Serine biosynthesis</keyword>
<comment type="caution">
    <text evidence="13">The sequence shown here is derived from an EMBL/GenBank/DDBJ whole genome shotgun (WGS) entry which is preliminary data.</text>
</comment>
<reference evidence="13" key="1">
    <citation type="submission" date="2022-06" db="EMBL/GenBank/DDBJ databases">
        <title>Genome Sequence of Candolleomyces eurysporus.</title>
        <authorList>
            <person name="Buettner E."/>
        </authorList>
    </citation>
    <scope>NUCLEOTIDE SEQUENCE</scope>
    <source>
        <strain evidence="13">VTCC 930004</strain>
    </source>
</reference>
<keyword evidence="6" id="KW-0028">Amino-acid biosynthesis</keyword>
<dbReference type="GO" id="GO:0030170">
    <property type="term" value="F:pyridoxal phosphate binding"/>
    <property type="evidence" value="ECO:0007669"/>
    <property type="project" value="TreeGrafter"/>
</dbReference>
<evidence type="ECO:0000256" key="2">
    <source>
        <dbReference type="ARBA" id="ARBA00005099"/>
    </source>
</evidence>
<evidence type="ECO:0000256" key="8">
    <source>
        <dbReference type="ARBA" id="ARBA00022898"/>
    </source>
</evidence>
<dbReference type="Proteomes" id="UP001140091">
    <property type="component" value="Unassembled WGS sequence"/>
</dbReference>
<accession>A0A9W8J0Z9</accession>
<organism evidence="13 14">
    <name type="scientific">Candolleomyces eurysporus</name>
    <dbReference type="NCBI Taxonomy" id="2828524"/>
    <lineage>
        <taxon>Eukaryota</taxon>
        <taxon>Fungi</taxon>
        <taxon>Dikarya</taxon>
        <taxon>Basidiomycota</taxon>
        <taxon>Agaricomycotina</taxon>
        <taxon>Agaricomycetes</taxon>
        <taxon>Agaricomycetidae</taxon>
        <taxon>Agaricales</taxon>
        <taxon>Agaricineae</taxon>
        <taxon>Psathyrellaceae</taxon>
        <taxon>Candolleomyces</taxon>
    </lineage>
</organism>
<dbReference type="Pfam" id="PF00266">
    <property type="entry name" value="Aminotran_5"/>
    <property type="match status" value="2"/>
</dbReference>